<evidence type="ECO:0000313" key="2">
    <source>
        <dbReference type="EMBL" id="KAJ2893612.1"/>
    </source>
</evidence>
<comment type="caution">
    <text evidence="2">The sequence shown here is derived from an EMBL/GenBank/DDBJ whole genome shotgun (WGS) entry which is preliminary data.</text>
</comment>
<protein>
    <submittedName>
        <fullName evidence="2">Uncharacterized protein</fullName>
    </submittedName>
</protein>
<gene>
    <name evidence="2" type="ORF">MKZ38_008409</name>
</gene>
<accession>A0AAD5RKW8</accession>
<feature type="compositionally biased region" description="Polar residues" evidence="1">
    <location>
        <begin position="71"/>
        <end position="81"/>
    </location>
</feature>
<organism evidence="2 3">
    <name type="scientific">Zalerion maritima</name>
    <dbReference type="NCBI Taxonomy" id="339359"/>
    <lineage>
        <taxon>Eukaryota</taxon>
        <taxon>Fungi</taxon>
        <taxon>Dikarya</taxon>
        <taxon>Ascomycota</taxon>
        <taxon>Pezizomycotina</taxon>
        <taxon>Sordariomycetes</taxon>
        <taxon>Lulworthiomycetidae</taxon>
        <taxon>Lulworthiales</taxon>
        <taxon>Lulworthiaceae</taxon>
        <taxon>Zalerion</taxon>
    </lineage>
</organism>
<dbReference type="AlphaFoldDB" id="A0AAD5RKW8"/>
<evidence type="ECO:0000313" key="3">
    <source>
        <dbReference type="Proteomes" id="UP001201980"/>
    </source>
</evidence>
<evidence type="ECO:0000256" key="1">
    <source>
        <dbReference type="SAM" id="MobiDB-lite"/>
    </source>
</evidence>
<dbReference type="EMBL" id="JAKWBI020000583">
    <property type="protein sequence ID" value="KAJ2893612.1"/>
    <property type="molecule type" value="Genomic_DNA"/>
</dbReference>
<sequence>MTRHPEGLGKGDNGKMLDLVRVFINKTSGRYGLSIGMFPHGSPNLWDGEVAQQWCKLAADEADEGRREYTVHSQEQHQAQTPHREQTKELVIGDWSLVFLVVSEWESNTTKNPT</sequence>
<dbReference type="Proteomes" id="UP001201980">
    <property type="component" value="Unassembled WGS sequence"/>
</dbReference>
<feature type="region of interest" description="Disordered" evidence="1">
    <location>
        <begin position="66"/>
        <end position="86"/>
    </location>
</feature>
<keyword evidence="3" id="KW-1185">Reference proteome</keyword>
<reference evidence="2" key="1">
    <citation type="submission" date="2022-07" db="EMBL/GenBank/DDBJ databases">
        <title>Draft genome sequence of Zalerion maritima ATCC 34329, a (micro)plastics degrading marine fungus.</title>
        <authorList>
            <person name="Paco A."/>
            <person name="Goncalves M.F.M."/>
            <person name="Rocha-Santos T.A.P."/>
            <person name="Alves A."/>
        </authorList>
    </citation>
    <scope>NUCLEOTIDE SEQUENCE</scope>
    <source>
        <strain evidence="2">ATCC 34329</strain>
    </source>
</reference>
<name>A0AAD5RKW8_9PEZI</name>
<proteinExistence type="predicted"/>